<feature type="coiled-coil region" evidence="10">
    <location>
        <begin position="131"/>
        <end position="158"/>
    </location>
</feature>
<sequence>MEYTDPINILLVDDHPENLLALEAVLAEENYNLVRANSGEEALRCLLKQEFAVIVMDVQMPGMDGFETARFIKARDRSKDIPIIFITATSKEAEHFFTGYSVGAIDYMVKPFIPQTLKSKIEGFVNLFISSKKLQKQAKLLEEQTKKLEKANKELLLTTLSLTRAEAQARMIGETSIDAMFTFDAQGTILTVNPAAISMFGYTEDELVGENVTLLIPDLRALENKERNGEGEGRYVTGKISEMKLRNKQGSAFPAEIQIGEAYIGSDRLFACTVSDITERKKAEQELLAAKEAAEIASRVKSEFLATMSHEIRTPLNGVIGVTDLLMQTDLNPEQRELTEIIRKSGDALLAVINDILDFSKIESGKMELEEEPFELRSCLEETFNLFMAHKKQLEMEYRVDPELPQYLLGDVTRLRQILMNLVGNAVKFTEQGGVYVYANKLGEEDGRLEIEFVVKDTGIGIVESKRSQLFQPFSQLDSSMTRKYGGTGLGLAICKKLVELMGGSIRIESGDGPGAVFIFTVKVCPFDLTDMKRSY</sequence>
<evidence type="ECO:0000256" key="10">
    <source>
        <dbReference type="SAM" id="Coils"/>
    </source>
</evidence>
<evidence type="ECO:0000256" key="8">
    <source>
        <dbReference type="ARBA" id="ARBA00023012"/>
    </source>
</evidence>
<dbReference type="Pfam" id="PF00072">
    <property type="entry name" value="Response_reg"/>
    <property type="match status" value="1"/>
</dbReference>
<reference evidence="16" key="1">
    <citation type="journal article" date="2019" name="Int. J. Syst. Evol. Microbiol.">
        <title>The Global Catalogue of Microorganisms (GCM) 10K type strain sequencing project: providing services to taxonomists for standard genome sequencing and annotation.</title>
        <authorList>
            <consortium name="The Broad Institute Genomics Platform"/>
            <consortium name="The Broad Institute Genome Sequencing Center for Infectious Disease"/>
            <person name="Wu L."/>
            <person name="Ma J."/>
        </authorList>
    </citation>
    <scope>NUCLEOTIDE SEQUENCE [LARGE SCALE GENOMIC DNA]</scope>
    <source>
        <strain evidence="16">CCUG 57263</strain>
    </source>
</reference>
<evidence type="ECO:0000313" key="15">
    <source>
        <dbReference type="EMBL" id="MFD0869596.1"/>
    </source>
</evidence>
<keyword evidence="5" id="KW-0547">Nucleotide-binding</keyword>
<feature type="domain" description="Response regulatory" evidence="12">
    <location>
        <begin position="8"/>
        <end position="125"/>
    </location>
</feature>
<dbReference type="PROSITE" id="PS50109">
    <property type="entry name" value="HIS_KIN"/>
    <property type="match status" value="1"/>
</dbReference>
<keyword evidence="7 15" id="KW-0067">ATP-binding</keyword>
<dbReference type="Pfam" id="PF00512">
    <property type="entry name" value="HisKA"/>
    <property type="match status" value="1"/>
</dbReference>
<protein>
    <recommendedName>
        <fullName evidence="2">histidine kinase</fullName>
        <ecNumber evidence="2">2.7.13.3</ecNumber>
    </recommendedName>
</protein>
<dbReference type="CDD" id="cd00082">
    <property type="entry name" value="HisKA"/>
    <property type="match status" value="1"/>
</dbReference>
<dbReference type="PRINTS" id="PR00344">
    <property type="entry name" value="BCTRLSENSOR"/>
</dbReference>
<feature type="domain" description="PAS" evidence="13">
    <location>
        <begin position="165"/>
        <end position="218"/>
    </location>
</feature>
<gene>
    <name evidence="15" type="ORF">ACFQ03_10575</name>
</gene>
<dbReference type="Gene3D" id="3.30.565.10">
    <property type="entry name" value="Histidine kinase-like ATPase, C-terminal domain"/>
    <property type="match status" value="1"/>
</dbReference>
<dbReference type="Proteomes" id="UP001597120">
    <property type="component" value="Unassembled WGS sequence"/>
</dbReference>
<dbReference type="PANTHER" id="PTHR45339:SF1">
    <property type="entry name" value="HYBRID SIGNAL TRANSDUCTION HISTIDINE KINASE J"/>
    <property type="match status" value="1"/>
</dbReference>
<dbReference type="SMART" id="SM00388">
    <property type="entry name" value="HisKA"/>
    <property type="match status" value="1"/>
</dbReference>
<name>A0ABW3D8D6_9BACL</name>
<dbReference type="PROSITE" id="PS50110">
    <property type="entry name" value="RESPONSE_REGULATORY"/>
    <property type="match status" value="1"/>
</dbReference>
<evidence type="ECO:0000256" key="9">
    <source>
        <dbReference type="PROSITE-ProRule" id="PRU00169"/>
    </source>
</evidence>
<dbReference type="SUPFAM" id="SSF52172">
    <property type="entry name" value="CheY-like"/>
    <property type="match status" value="1"/>
</dbReference>
<keyword evidence="10" id="KW-0175">Coiled coil</keyword>
<evidence type="ECO:0000256" key="6">
    <source>
        <dbReference type="ARBA" id="ARBA00022777"/>
    </source>
</evidence>
<dbReference type="EMBL" id="JBHTIU010000031">
    <property type="protein sequence ID" value="MFD0869596.1"/>
    <property type="molecule type" value="Genomic_DNA"/>
</dbReference>
<evidence type="ECO:0000256" key="7">
    <source>
        <dbReference type="ARBA" id="ARBA00022840"/>
    </source>
</evidence>
<comment type="caution">
    <text evidence="15">The sequence shown here is derived from an EMBL/GenBank/DDBJ whole genome shotgun (WGS) entry which is preliminary data.</text>
</comment>
<dbReference type="Gene3D" id="3.30.450.20">
    <property type="entry name" value="PAS domain"/>
    <property type="match status" value="1"/>
</dbReference>
<evidence type="ECO:0000259" key="13">
    <source>
        <dbReference type="PROSITE" id="PS50112"/>
    </source>
</evidence>
<keyword evidence="8" id="KW-0902">Two-component regulatory system</keyword>
<feature type="domain" description="Histidine kinase" evidence="11">
    <location>
        <begin position="307"/>
        <end position="526"/>
    </location>
</feature>
<dbReference type="EC" id="2.7.13.3" evidence="2"/>
<dbReference type="InterPro" id="IPR003594">
    <property type="entry name" value="HATPase_dom"/>
</dbReference>
<dbReference type="Pfam" id="PF02518">
    <property type="entry name" value="HATPase_c"/>
    <property type="match status" value="1"/>
</dbReference>
<dbReference type="PANTHER" id="PTHR45339">
    <property type="entry name" value="HYBRID SIGNAL TRANSDUCTION HISTIDINE KINASE J"/>
    <property type="match status" value="1"/>
</dbReference>
<evidence type="ECO:0000256" key="4">
    <source>
        <dbReference type="ARBA" id="ARBA00022679"/>
    </source>
</evidence>
<dbReference type="InterPro" id="IPR035965">
    <property type="entry name" value="PAS-like_dom_sf"/>
</dbReference>
<dbReference type="Gene3D" id="1.10.287.130">
    <property type="match status" value="1"/>
</dbReference>
<dbReference type="CDD" id="cd16922">
    <property type="entry name" value="HATPase_EvgS-ArcB-TorS-like"/>
    <property type="match status" value="1"/>
</dbReference>
<dbReference type="SMART" id="SM00387">
    <property type="entry name" value="HATPase_c"/>
    <property type="match status" value="1"/>
</dbReference>
<dbReference type="InterPro" id="IPR004358">
    <property type="entry name" value="Sig_transdc_His_kin-like_C"/>
</dbReference>
<dbReference type="InterPro" id="IPR000700">
    <property type="entry name" value="PAS-assoc_C"/>
</dbReference>
<dbReference type="Gene3D" id="3.40.50.2300">
    <property type="match status" value="1"/>
</dbReference>
<evidence type="ECO:0000256" key="1">
    <source>
        <dbReference type="ARBA" id="ARBA00000085"/>
    </source>
</evidence>
<dbReference type="SUPFAM" id="SSF55785">
    <property type="entry name" value="PYP-like sensor domain (PAS domain)"/>
    <property type="match status" value="1"/>
</dbReference>
<feature type="domain" description="PAC" evidence="14">
    <location>
        <begin position="239"/>
        <end position="289"/>
    </location>
</feature>
<dbReference type="InterPro" id="IPR003661">
    <property type="entry name" value="HisK_dim/P_dom"/>
</dbReference>
<evidence type="ECO:0000256" key="2">
    <source>
        <dbReference type="ARBA" id="ARBA00012438"/>
    </source>
</evidence>
<dbReference type="GO" id="GO:0005524">
    <property type="term" value="F:ATP binding"/>
    <property type="evidence" value="ECO:0007669"/>
    <property type="project" value="UniProtKB-KW"/>
</dbReference>
<dbReference type="InterPro" id="IPR005467">
    <property type="entry name" value="His_kinase_dom"/>
</dbReference>
<proteinExistence type="predicted"/>
<dbReference type="SMART" id="SM00448">
    <property type="entry name" value="REC"/>
    <property type="match status" value="1"/>
</dbReference>
<evidence type="ECO:0000256" key="5">
    <source>
        <dbReference type="ARBA" id="ARBA00022741"/>
    </source>
</evidence>
<accession>A0ABW3D8D6</accession>
<dbReference type="CDD" id="cd00130">
    <property type="entry name" value="PAS"/>
    <property type="match status" value="1"/>
</dbReference>
<dbReference type="PROSITE" id="PS50113">
    <property type="entry name" value="PAC"/>
    <property type="match status" value="1"/>
</dbReference>
<organism evidence="15 16">
    <name type="scientific">Paenibacillus residui</name>
    <dbReference type="NCBI Taxonomy" id="629724"/>
    <lineage>
        <taxon>Bacteria</taxon>
        <taxon>Bacillati</taxon>
        <taxon>Bacillota</taxon>
        <taxon>Bacilli</taxon>
        <taxon>Bacillales</taxon>
        <taxon>Paenibacillaceae</taxon>
        <taxon>Paenibacillus</taxon>
    </lineage>
</organism>
<dbReference type="Pfam" id="PF13426">
    <property type="entry name" value="PAS_9"/>
    <property type="match status" value="1"/>
</dbReference>
<dbReference type="SUPFAM" id="SSF55874">
    <property type="entry name" value="ATPase domain of HSP90 chaperone/DNA topoisomerase II/histidine kinase"/>
    <property type="match status" value="1"/>
</dbReference>
<dbReference type="InterPro" id="IPR036890">
    <property type="entry name" value="HATPase_C_sf"/>
</dbReference>
<evidence type="ECO:0000313" key="16">
    <source>
        <dbReference type="Proteomes" id="UP001597120"/>
    </source>
</evidence>
<dbReference type="RefSeq" id="WP_379288024.1">
    <property type="nucleotide sequence ID" value="NZ_JBHTIU010000031.1"/>
</dbReference>
<dbReference type="NCBIfam" id="TIGR00229">
    <property type="entry name" value="sensory_box"/>
    <property type="match status" value="1"/>
</dbReference>
<feature type="modified residue" description="4-aspartylphosphate" evidence="9">
    <location>
        <position position="57"/>
    </location>
</feature>
<evidence type="ECO:0000256" key="3">
    <source>
        <dbReference type="ARBA" id="ARBA00022553"/>
    </source>
</evidence>
<dbReference type="SUPFAM" id="SSF47384">
    <property type="entry name" value="Homodimeric domain of signal transducing histidine kinase"/>
    <property type="match status" value="1"/>
</dbReference>
<dbReference type="InterPro" id="IPR000014">
    <property type="entry name" value="PAS"/>
</dbReference>
<evidence type="ECO:0000259" key="12">
    <source>
        <dbReference type="PROSITE" id="PS50110"/>
    </source>
</evidence>
<evidence type="ECO:0000259" key="14">
    <source>
        <dbReference type="PROSITE" id="PS50113"/>
    </source>
</evidence>
<keyword evidence="6" id="KW-0418">Kinase</keyword>
<dbReference type="SMART" id="SM00091">
    <property type="entry name" value="PAS"/>
    <property type="match status" value="1"/>
</dbReference>
<keyword evidence="16" id="KW-1185">Reference proteome</keyword>
<comment type="catalytic activity">
    <reaction evidence="1">
        <text>ATP + protein L-histidine = ADP + protein N-phospho-L-histidine.</text>
        <dbReference type="EC" id="2.7.13.3"/>
    </reaction>
</comment>
<dbReference type="InterPro" id="IPR011006">
    <property type="entry name" value="CheY-like_superfamily"/>
</dbReference>
<keyword evidence="4" id="KW-0808">Transferase</keyword>
<dbReference type="InterPro" id="IPR001789">
    <property type="entry name" value="Sig_transdc_resp-reg_receiver"/>
</dbReference>
<dbReference type="InterPro" id="IPR036097">
    <property type="entry name" value="HisK_dim/P_sf"/>
</dbReference>
<keyword evidence="3 9" id="KW-0597">Phosphoprotein</keyword>
<evidence type="ECO:0000259" key="11">
    <source>
        <dbReference type="PROSITE" id="PS50109"/>
    </source>
</evidence>
<dbReference type="PROSITE" id="PS50112">
    <property type="entry name" value="PAS"/>
    <property type="match status" value="1"/>
</dbReference>